<evidence type="ECO:0000313" key="2">
    <source>
        <dbReference type="Proteomes" id="UP000828048"/>
    </source>
</evidence>
<name>A0ACB7YHF4_9ERIC</name>
<proteinExistence type="predicted"/>
<dbReference type="Proteomes" id="UP000828048">
    <property type="component" value="Chromosome 8"/>
</dbReference>
<dbReference type="EMBL" id="CM037158">
    <property type="protein sequence ID" value="KAH7852544.1"/>
    <property type="molecule type" value="Genomic_DNA"/>
</dbReference>
<reference evidence="1 2" key="1">
    <citation type="journal article" date="2021" name="Hortic Res">
        <title>High-quality reference genome and annotation aids understanding of berry development for evergreen blueberry (Vaccinium darrowii).</title>
        <authorList>
            <person name="Yu J."/>
            <person name="Hulse-Kemp A.M."/>
            <person name="Babiker E."/>
            <person name="Staton M."/>
        </authorList>
    </citation>
    <scope>NUCLEOTIDE SEQUENCE [LARGE SCALE GENOMIC DNA]</scope>
    <source>
        <strain evidence="2">cv. NJ 8807/NJ 8810</strain>
        <tissue evidence="1">Young leaf</tissue>
    </source>
</reference>
<comment type="caution">
    <text evidence="1">The sequence shown here is derived from an EMBL/GenBank/DDBJ whole genome shotgun (WGS) entry which is preliminary data.</text>
</comment>
<sequence length="153" mass="17011">MGSSSGTSSGSSSLLQTSVPDEDLQKLIEQRKRKRTESNRESARRSRMKKQKHLAELTAEADRLTGENNRLITAVDLATRVCSKIEGENCVLRAQVIELSNRLESLDQIIGCLSVGSGGFGAEESLDGFVDNTWNYLYWNQQPIMASAEMLHY</sequence>
<accession>A0ACB7YHF4</accession>
<organism evidence="1 2">
    <name type="scientific">Vaccinium darrowii</name>
    <dbReference type="NCBI Taxonomy" id="229202"/>
    <lineage>
        <taxon>Eukaryota</taxon>
        <taxon>Viridiplantae</taxon>
        <taxon>Streptophyta</taxon>
        <taxon>Embryophyta</taxon>
        <taxon>Tracheophyta</taxon>
        <taxon>Spermatophyta</taxon>
        <taxon>Magnoliopsida</taxon>
        <taxon>eudicotyledons</taxon>
        <taxon>Gunneridae</taxon>
        <taxon>Pentapetalae</taxon>
        <taxon>asterids</taxon>
        <taxon>Ericales</taxon>
        <taxon>Ericaceae</taxon>
        <taxon>Vaccinioideae</taxon>
        <taxon>Vaccinieae</taxon>
        <taxon>Vaccinium</taxon>
    </lineage>
</organism>
<protein>
    <submittedName>
        <fullName evidence="1">Uncharacterized protein</fullName>
    </submittedName>
</protein>
<evidence type="ECO:0000313" key="1">
    <source>
        <dbReference type="EMBL" id="KAH7852544.1"/>
    </source>
</evidence>
<keyword evidence="2" id="KW-1185">Reference proteome</keyword>
<gene>
    <name evidence="1" type="ORF">Vadar_026138</name>
</gene>